<dbReference type="SMART" id="SM00248">
    <property type="entry name" value="ANK"/>
    <property type="match status" value="3"/>
</dbReference>
<dbReference type="PROSITE" id="PS50088">
    <property type="entry name" value="ANK_REPEAT"/>
    <property type="match status" value="2"/>
</dbReference>
<reference evidence="4" key="1">
    <citation type="submission" date="2020-07" db="EMBL/GenBank/DDBJ databases">
        <title>Clarias magur genome sequencing, assembly and annotation.</title>
        <authorList>
            <person name="Kushwaha B."/>
            <person name="Kumar R."/>
            <person name="Das P."/>
            <person name="Joshi C.G."/>
            <person name="Kumar D."/>
            <person name="Nagpure N.S."/>
            <person name="Pandey M."/>
            <person name="Agarwal S."/>
            <person name="Srivastava S."/>
            <person name="Singh M."/>
            <person name="Sahoo L."/>
            <person name="Jayasankar P."/>
            <person name="Meher P.K."/>
            <person name="Koringa P.G."/>
            <person name="Iquebal M.A."/>
            <person name="Das S.P."/>
            <person name="Bit A."/>
            <person name="Patnaik S."/>
            <person name="Patel N."/>
            <person name="Shah T.M."/>
            <person name="Hinsu A."/>
            <person name="Jena J.K."/>
        </authorList>
    </citation>
    <scope>NUCLEOTIDE SEQUENCE</scope>
    <source>
        <strain evidence="4">CIFAMagur01</strain>
        <tissue evidence="4">Testis</tissue>
    </source>
</reference>
<dbReference type="Pfam" id="PF12796">
    <property type="entry name" value="Ank_2"/>
    <property type="match status" value="1"/>
</dbReference>
<proteinExistence type="predicted"/>
<dbReference type="OrthoDB" id="426293at2759"/>
<evidence type="ECO:0000313" key="4">
    <source>
        <dbReference type="EMBL" id="KAF5910243.1"/>
    </source>
</evidence>
<dbReference type="Gene3D" id="1.25.40.20">
    <property type="entry name" value="Ankyrin repeat-containing domain"/>
    <property type="match status" value="1"/>
</dbReference>
<dbReference type="InterPro" id="IPR002110">
    <property type="entry name" value="Ankyrin_rpt"/>
</dbReference>
<dbReference type="GO" id="GO:0061629">
    <property type="term" value="F:RNA polymerase II-specific DNA-binding transcription factor binding"/>
    <property type="evidence" value="ECO:0007669"/>
    <property type="project" value="TreeGrafter"/>
</dbReference>
<organism evidence="4 5">
    <name type="scientific">Clarias magur</name>
    <name type="common">Asian catfish</name>
    <name type="synonym">Macropteronotus magur</name>
    <dbReference type="NCBI Taxonomy" id="1594786"/>
    <lineage>
        <taxon>Eukaryota</taxon>
        <taxon>Metazoa</taxon>
        <taxon>Chordata</taxon>
        <taxon>Craniata</taxon>
        <taxon>Vertebrata</taxon>
        <taxon>Euteleostomi</taxon>
        <taxon>Actinopterygii</taxon>
        <taxon>Neopterygii</taxon>
        <taxon>Teleostei</taxon>
        <taxon>Ostariophysi</taxon>
        <taxon>Siluriformes</taxon>
        <taxon>Clariidae</taxon>
        <taxon>Clarias</taxon>
    </lineage>
</organism>
<name>A0A8J5CA79_CLAMG</name>
<dbReference type="InterPro" id="IPR036770">
    <property type="entry name" value="Ankyrin_rpt-contain_sf"/>
</dbReference>
<gene>
    <name evidence="4" type="ORF">DAT39_000280</name>
</gene>
<comment type="caution">
    <text evidence="4">The sequence shown here is derived from an EMBL/GenBank/DDBJ whole genome shotgun (WGS) entry which is preliminary data.</text>
</comment>
<dbReference type="GO" id="GO:0005634">
    <property type="term" value="C:nucleus"/>
    <property type="evidence" value="ECO:0007669"/>
    <property type="project" value="TreeGrafter"/>
</dbReference>
<dbReference type="PANTHER" id="PTHR24126">
    <property type="entry name" value="ANKYRIN REPEAT, PH AND SEC7 DOMAIN CONTAINING PROTEIN SECG-RELATED"/>
    <property type="match status" value="1"/>
</dbReference>
<evidence type="ECO:0000256" key="3">
    <source>
        <dbReference type="PROSITE-ProRule" id="PRU00023"/>
    </source>
</evidence>
<evidence type="ECO:0000256" key="2">
    <source>
        <dbReference type="ARBA" id="ARBA00023043"/>
    </source>
</evidence>
<dbReference type="GO" id="GO:0006357">
    <property type="term" value="P:regulation of transcription by RNA polymerase II"/>
    <property type="evidence" value="ECO:0007669"/>
    <property type="project" value="TreeGrafter"/>
</dbReference>
<dbReference type="EMBL" id="QNUK01000001">
    <property type="protein sequence ID" value="KAF5910243.1"/>
    <property type="molecule type" value="Genomic_DNA"/>
</dbReference>
<dbReference type="PANTHER" id="PTHR24126:SF63">
    <property type="match status" value="1"/>
</dbReference>
<dbReference type="Proteomes" id="UP000727407">
    <property type="component" value="Unassembled WGS sequence"/>
</dbReference>
<keyword evidence="5" id="KW-1185">Reference proteome</keyword>
<keyword evidence="1" id="KW-0677">Repeat</keyword>
<accession>A0A8J5CA79</accession>
<evidence type="ECO:0000313" key="5">
    <source>
        <dbReference type="Proteomes" id="UP000727407"/>
    </source>
</evidence>
<feature type="repeat" description="ANK" evidence="3">
    <location>
        <begin position="137"/>
        <end position="169"/>
    </location>
</feature>
<feature type="repeat" description="ANK" evidence="3">
    <location>
        <begin position="104"/>
        <end position="136"/>
    </location>
</feature>
<evidence type="ECO:0000256" key="1">
    <source>
        <dbReference type="ARBA" id="ARBA00022737"/>
    </source>
</evidence>
<dbReference type="SUPFAM" id="SSF48403">
    <property type="entry name" value="Ankyrin repeat"/>
    <property type="match status" value="1"/>
</dbReference>
<dbReference type="AlphaFoldDB" id="A0A8J5CA79"/>
<protein>
    <submittedName>
        <fullName evidence="4">Ankyrin repeat domain-containing protein 2-like</fullName>
    </submittedName>
</protein>
<dbReference type="PROSITE" id="PS50297">
    <property type="entry name" value="ANK_REP_REGION"/>
    <property type="match status" value="2"/>
</dbReference>
<sequence>MVLECVMCQCSVQLLATPVTQSKLWALHACCVKCRTCAQKLGILTVDDTKDKREMNNEPLNENFAKIQAPVDCEKFLEAATNGDLKVVDKFLKDGGDPNTSDEFRKSALHRAAYEGHVKIVERLLDKGASIDFQDRLGCTAVHWASRGGSLDALKLLQSSGADLNVKDKVIDLYGIEMYRCTAKGLLTSARLPIDLSSKAWV</sequence>
<keyword evidence="2 3" id="KW-0040">ANK repeat</keyword>